<evidence type="ECO:0000313" key="1">
    <source>
        <dbReference type="EMBL" id="GIY13672.1"/>
    </source>
</evidence>
<organism evidence="1 2">
    <name type="scientific">Caerostris darwini</name>
    <dbReference type="NCBI Taxonomy" id="1538125"/>
    <lineage>
        <taxon>Eukaryota</taxon>
        <taxon>Metazoa</taxon>
        <taxon>Ecdysozoa</taxon>
        <taxon>Arthropoda</taxon>
        <taxon>Chelicerata</taxon>
        <taxon>Arachnida</taxon>
        <taxon>Araneae</taxon>
        <taxon>Araneomorphae</taxon>
        <taxon>Entelegynae</taxon>
        <taxon>Araneoidea</taxon>
        <taxon>Araneidae</taxon>
        <taxon>Caerostris</taxon>
    </lineage>
</organism>
<name>A0AAV4QWN5_9ARAC</name>
<sequence length="89" mass="10146">MSSVHLHVFLRVPKKRSSSEFTHVQRNILEVGAHLTSQSREWSQNFMVLNERSPALGHVDGCADQLGMIHTLEILLRFPSFCRIAIFGE</sequence>
<evidence type="ECO:0000313" key="2">
    <source>
        <dbReference type="Proteomes" id="UP001054837"/>
    </source>
</evidence>
<protein>
    <recommendedName>
        <fullName evidence="3">Transposase</fullName>
    </recommendedName>
</protein>
<dbReference type="Proteomes" id="UP001054837">
    <property type="component" value="Unassembled WGS sequence"/>
</dbReference>
<comment type="caution">
    <text evidence="1">The sequence shown here is derived from an EMBL/GenBank/DDBJ whole genome shotgun (WGS) entry which is preliminary data.</text>
</comment>
<accession>A0AAV4QWN5</accession>
<keyword evidence="2" id="KW-1185">Reference proteome</keyword>
<gene>
    <name evidence="1" type="ORF">CDAR_199931</name>
</gene>
<reference evidence="1 2" key="1">
    <citation type="submission" date="2021-06" db="EMBL/GenBank/DDBJ databases">
        <title>Caerostris darwini draft genome.</title>
        <authorList>
            <person name="Kono N."/>
            <person name="Arakawa K."/>
        </authorList>
    </citation>
    <scope>NUCLEOTIDE SEQUENCE [LARGE SCALE GENOMIC DNA]</scope>
</reference>
<proteinExistence type="predicted"/>
<evidence type="ECO:0008006" key="3">
    <source>
        <dbReference type="Google" id="ProtNLM"/>
    </source>
</evidence>
<dbReference type="EMBL" id="BPLQ01005269">
    <property type="protein sequence ID" value="GIY13672.1"/>
    <property type="molecule type" value="Genomic_DNA"/>
</dbReference>
<dbReference type="AlphaFoldDB" id="A0AAV4QWN5"/>